<keyword evidence="4" id="KW-1185">Reference proteome</keyword>
<comment type="caution">
    <text evidence="3">The sequence shown here is derived from an EMBL/GenBank/DDBJ whole genome shotgun (WGS) entry which is preliminary data.</text>
</comment>
<proteinExistence type="predicted"/>
<keyword evidence="2" id="KW-0472">Membrane</keyword>
<gene>
    <name evidence="3" type="ORF">NM125_02985</name>
</gene>
<feature type="transmembrane region" description="Helical" evidence="2">
    <location>
        <begin position="337"/>
        <end position="356"/>
    </location>
</feature>
<feature type="transmembrane region" description="Helical" evidence="2">
    <location>
        <begin position="20"/>
        <end position="39"/>
    </location>
</feature>
<dbReference type="Proteomes" id="UP001139125">
    <property type="component" value="Unassembled WGS sequence"/>
</dbReference>
<protein>
    <submittedName>
        <fullName evidence="3">Uncharacterized protein</fullName>
    </submittedName>
</protein>
<evidence type="ECO:0000256" key="2">
    <source>
        <dbReference type="SAM" id="Phobius"/>
    </source>
</evidence>
<evidence type="ECO:0000313" key="4">
    <source>
        <dbReference type="Proteomes" id="UP001139125"/>
    </source>
</evidence>
<dbReference type="AlphaFoldDB" id="A0A9X2RBU4"/>
<name>A0A9X2RBU4_9BACT</name>
<dbReference type="EMBL" id="JANDBC010000001">
    <property type="protein sequence ID" value="MCP9290545.1"/>
    <property type="molecule type" value="Genomic_DNA"/>
</dbReference>
<organism evidence="3 4">
    <name type="scientific">Gracilimonas sediminicola</name>
    <dbReference type="NCBI Taxonomy" id="2952158"/>
    <lineage>
        <taxon>Bacteria</taxon>
        <taxon>Pseudomonadati</taxon>
        <taxon>Balneolota</taxon>
        <taxon>Balneolia</taxon>
        <taxon>Balneolales</taxon>
        <taxon>Balneolaceae</taxon>
        <taxon>Gracilimonas</taxon>
    </lineage>
</organism>
<evidence type="ECO:0000313" key="3">
    <source>
        <dbReference type="EMBL" id="MCP9290545.1"/>
    </source>
</evidence>
<accession>A0A9X2RBU4</accession>
<feature type="region of interest" description="Disordered" evidence="1">
    <location>
        <begin position="374"/>
        <end position="395"/>
    </location>
</feature>
<feature type="compositionally biased region" description="Basic and acidic residues" evidence="1">
    <location>
        <begin position="374"/>
        <end position="384"/>
    </location>
</feature>
<reference evidence="3" key="1">
    <citation type="submission" date="2022-06" db="EMBL/GenBank/DDBJ databases">
        <title>Gracilimonas sp. CAU 1638 isolated from sea sediment.</title>
        <authorList>
            <person name="Kim W."/>
        </authorList>
    </citation>
    <scope>NUCLEOTIDE SEQUENCE</scope>
    <source>
        <strain evidence="3">CAU 1638</strain>
    </source>
</reference>
<keyword evidence="2" id="KW-0812">Transmembrane</keyword>
<evidence type="ECO:0000256" key="1">
    <source>
        <dbReference type="SAM" id="MobiDB-lite"/>
    </source>
</evidence>
<feature type="transmembrane region" description="Helical" evidence="2">
    <location>
        <begin position="48"/>
        <end position="67"/>
    </location>
</feature>
<dbReference type="RefSeq" id="WP_255132717.1">
    <property type="nucleotide sequence ID" value="NZ_JANDBC010000001.1"/>
</dbReference>
<keyword evidence="2" id="KW-1133">Transmembrane helix</keyword>
<sequence>MADFIEWNSKEQEDRDREILYYKFLSSSYFILIPVLGVFKDIIANDTILFSISAVVVGCGLLCLWRSQQEKADHPYYSRKAFEFYVALNETSPIEQYDITPEKWRENFTQTATTLEVSLKQLFQSIDSELYSNISVSSNLMIYYSSEFSEEDISRILEYSNAKADEPYNPVSGADHYSGKESIFGRLLLVGLGGYDRPEEYKSIYLNVAKKIENVLPIAPKIAFQIIKNGFTVRDNLFKSIGHYARYYSNLKDLDRNAFHKRFDDVSIKTKEYVEENDHITLFDPPSERVINYFNEIGETITGIISIPIIDKDEFIGVLNIELIKDGLVIDKRVRNFIIFIMCNISYVFANHAIIYKRMIERNLLKCEVEKEAISSHVSSKPEEELPSTSKQEEE</sequence>